<dbReference type="RefSeq" id="WP_089416182.1">
    <property type="nucleotide sequence ID" value="NZ_CP022423.1"/>
</dbReference>
<proteinExistence type="predicted"/>
<organism evidence="2 3">
    <name type="scientific">Vitreoscilla filiformis</name>
    <dbReference type="NCBI Taxonomy" id="63"/>
    <lineage>
        <taxon>Bacteria</taxon>
        <taxon>Pseudomonadati</taxon>
        <taxon>Pseudomonadota</taxon>
        <taxon>Betaproteobacteria</taxon>
        <taxon>Neisseriales</taxon>
        <taxon>Neisseriaceae</taxon>
        <taxon>Vitreoscilla</taxon>
    </lineage>
</organism>
<dbReference type="KEGG" id="vff:VITFI_CDS1186"/>
<evidence type="ECO:0000313" key="3">
    <source>
        <dbReference type="Proteomes" id="UP000199729"/>
    </source>
</evidence>
<name>A0A221KD39_VITFI</name>
<reference evidence="2 3" key="1">
    <citation type="submission" date="2017-07" db="EMBL/GenBank/DDBJ databases">
        <title>Complete Genome Sequence of the cosmetic ferment Vitreoscilla filiformis (ATCC15551).</title>
        <authorList>
            <person name="Contreras S."/>
            <person name="Sagory-Zalkind P."/>
            <person name="Blanquart H."/>
            <person name="Iltis A."/>
            <person name="Morand S.C."/>
        </authorList>
    </citation>
    <scope>NUCLEOTIDE SEQUENCE [LARGE SCALE GENOMIC DNA]</scope>
    <source>
        <strain evidence="2 3">ATCC 15551</strain>
    </source>
</reference>
<gene>
    <name evidence="2" type="ORF">VITFI_CDS1186</name>
</gene>
<dbReference type="Proteomes" id="UP000199729">
    <property type="component" value="Chromosome"/>
</dbReference>
<dbReference type="EMBL" id="CP022423">
    <property type="protein sequence ID" value="ASM76964.1"/>
    <property type="molecule type" value="Genomic_DNA"/>
</dbReference>
<accession>A0A221KD39</accession>
<evidence type="ECO:0000313" key="2">
    <source>
        <dbReference type="EMBL" id="ASM76964.1"/>
    </source>
</evidence>
<feature type="transmembrane region" description="Helical" evidence="1">
    <location>
        <begin position="12"/>
        <end position="38"/>
    </location>
</feature>
<keyword evidence="3" id="KW-1185">Reference proteome</keyword>
<evidence type="ECO:0000256" key="1">
    <source>
        <dbReference type="SAM" id="Phobius"/>
    </source>
</evidence>
<keyword evidence="1" id="KW-0472">Membrane</keyword>
<dbReference type="AlphaFoldDB" id="A0A221KD39"/>
<sequence>MSVLADVWRFIWRAAGLMLALGVVAGLVIMGMIVWLVARLLGRRPPPVRVQWPRQGEMPFGFRQRPGTPAASDDSVVDVQVREVAERSEALPGPGTKP</sequence>
<protein>
    <submittedName>
        <fullName evidence="2">Uncharacterized protein</fullName>
    </submittedName>
</protein>
<keyword evidence="1" id="KW-1133">Transmembrane helix</keyword>
<keyword evidence="1" id="KW-0812">Transmembrane</keyword>